<keyword evidence="2" id="KW-1185">Reference proteome</keyword>
<dbReference type="Proteomes" id="UP001283361">
    <property type="component" value="Unassembled WGS sequence"/>
</dbReference>
<comment type="caution">
    <text evidence="1">The sequence shown here is derived from an EMBL/GenBank/DDBJ whole genome shotgun (WGS) entry which is preliminary data.</text>
</comment>
<dbReference type="AlphaFoldDB" id="A0AAE0YQU5"/>
<dbReference type="EMBL" id="JAWDGP010005660">
    <property type="protein sequence ID" value="KAK3754588.1"/>
    <property type="molecule type" value="Genomic_DNA"/>
</dbReference>
<reference evidence="1" key="1">
    <citation type="journal article" date="2023" name="G3 (Bethesda)">
        <title>A reference genome for the long-term kleptoplast-retaining sea slug Elysia crispata morphotype clarki.</title>
        <authorList>
            <person name="Eastman K.E."/>
            <person name="Pendleton A.L."/>
            <person name="Shaikh M.A."/>
            <person name="Suttiyut T."/>
            <person name="Ogas R."/>
            <person name="Tomko P."/>
            <person name="Gavelis G."/>
            <person name="Widhalm J.R."/>
            <person name="Wisecaver J.H."/>
        </authorList>
    </citation>
    <scope>NUCLEOTIDE SEQUENCE</scope>
    <source>
        <strain evidence="1">ECLA1</strain>
    </source>
</reference>
<evidence type="ECO:0000313" key="1">
    <source>
        <dbReference type="EMBL" id="KAK3754588.1"/>
    </source>
</evidence>
<sequence>MEGRHPYQAQLNTACRSVALAGPTSYRCRRHDHDFEGAPSALLCTRNGDSVLRGTLTVHRIGLGLGNDPETCSSGSFLAGVGGNAHDVLDTENGQESNGA</sequence>
<protein>
    <submittedName>
        <fullName evidence="1">Uncharacterized protein</fullName>
    </submittedName>
</protein>
<proteinExistence type="predicted"/>
<gene>
    <name evidence="1" type="ORF">RRG08_019572</name>
</gene>
<name>A0AAE0YQU5_9GAST</name>
<organism evidence="1 2">
    <name type="scientific">Elysia crispata</name>
    <name type="common">lettuce slug</name>
    <dbReference type="NCBI Taxonomy" id="231223"/>
    <lineage>
        <taxon>Eukaryota</taxon>
        <taxon>Metazoa</taxon>
        <taxon>Spiralia</taxon>
        <taxon>Lophotrochozoa</taxon>
        <taxon>Mollusca</taxon>
        <taxon>Gastropoda</taxon>
        <taxon>Heterobranchia</taxon>
        <taxon>Euthyneura</taxon>
        <taxon>Panpulmonata</taxon>
        <taxon>Sacoglossa</taxon>
        <taxon>Placobranchoidea</taxon>
        <taxon>Plakobranchidae</taxon>
        <taxon>Elysia</taxon>
    </lineage>
</organism>
<evidence type="ECO:0000313" key="2">
    <source>
        <dbReference type="Proteomes" id="UP001283361"/>
    </source>
</evidence>
<accession>A0AAE0YQU5</accession>